<evidence type="ECO:0000259" key="6">
    <source>
        <dbReference type="Pfam" id="PF03016"/>
    </source>
</evidence>
<keyword evidence="5" id="KW-0333">Golgi apparatus</keyword>
<dbReference type="InterPro" id="IPR040911">
    <property type="entry name" value="Exostosin_GT47"/>
</dbReference>
<dbReference type="GO" id="GO:0000139">
    <property type="term" value="C:Golgi membrane"/>
    <property type="evidence" value="ECO:0007669"/>
    <property type="project" value="UniProtKB-SubCell"/>
</dbReference>
<evidence type="ECO:0000256" key="4">
    <source>
        <dbReference type="ARBA" id="ARBA00022968"/>
    </source>
</evidence>
<dbReference type="AlphaFoldDB" id="A0A6A6LJI8"/>
<keyword evidence="8" id="KW-1185">Reference proteome</keyword>
<keyword evidence="4" id="KW-0735">Signal-anchor</keyword>
<dbReference type="Pfam" id="PF03016">
    <property type="entry name" value="Exostosin_GT47"/>
    <property type="match status" value="1"/>
</dbReference>
<dbReference type="EMBL" id="JAAGAX010000010">
    <property type="protein sequence ID" value="KAF2300645.1"/>
    <property type="molecule type" value="Genomic_DNA"/>
</dbReference>
<keyword evidence="3" id="KW-0328">Glycosyltransferase</keyword>
<proteinExistence type="inferred from homology"/>
<dbReference type="Proteomes" id="UP000467840">
    <property type="component" value="Chromosome 4"/>
</dbReference>
<dbReference type="GO" id="GO:0010417">
    <property type="term" value="P:glucuronoxylan biosynthetic process"/>
    <property type="evidence" value="ECO:0007669"/>
    <property type="project" value="TreeGrafter"/>
</dbReference>
<evidence type="ECO:0000313" key="8">
    <source>
        <dbReference type="Proteomes" id="UP000467840"/>
    </source>
</evidence>
<keyword evidence="4" id="KW-0812">Transmembrane</keyword>
<evidence type="ECO:0000313" key="7">
    <source>
        <dbReference type="EMBL" id="KAF2300645.1"/>
    </source>
</evidence>
<comment type="subcellular location">
    <subcellularLocation>
        <location evidence="1">Golgi apparatus membrane</location>
        <topology evidence="1">Single-pass type II membrane protein</topology>
    </subcellularLocation>
</comment>
<name>A0A6A6LJI8_HEVBR</name>
<dbReference type="PANTHER" id="PTHR11062:SF229">
    <property type="entry name" value="GLUCURONOXYLAN GLUCURONOSYLTRANSFERASE IRX7-RELATED"/>
    <property type="match status" value="1"/>
</dbReference>
<feature type="domain" description="Exostosin GT47" evidence="6">
    <location>
        <begin position="37"/>
        <end position="178"/>
    </location>
</feature>
<dbReference type="PANTHER" id="PTHR11062">
    <property type="entry name" value="EXOSTOSIN HEPARAN SULFATE GLYCOSYLTRANSFERASE -RELATED"/>
    <property type="match status" value="1"/>
</dbReference>
<comment type="caution">
    <text evidence="7">The sequence shown here is derived from an EMBL/GenBank/DDBJ whole genome shotgun (WGS) entry which is preliminary data.</text>
</comment>
<dbReference type="InterPro" id="IPR004263">
    <property type="entry name" value="Exostosin"/>
</dbReference>
<comment type="similarity">
    <text evidence="2">Belongs to the glycosyltransferase 47 family.</text>
</comment>
<sequence>MYKTEYFSKSTIVSRVLFESTNSTFLQHPKNNQGLLKDLKIYIYELPPKYNTKWLANERCSNHLFASEVAIHRALSNSDDVRTFDPYEADFFFVPVYVSCNFSTVNGFPAIGHARSLLSSAINLISTNFPFWNRSQGADHVFVASHDFGSCFHTLEGEDGDMEEIQRRPEVLLAETQICRLPVRDSTVGVLFMSIGVGPMESKTGRIRSVGLRAGNNSRWYPVAFPHRCSLAGDIPHGCGKGRGKAGEDS</sequence>
<evidence type="ECO:0000256" key="3">
    <source>
        <dbReference type="ARBA" id="ARBA00022676"/>
    </source>
</evidence>
<dbReference type="GO" id="GO:0016757">
    <property type="term" value="F:glycosyltransferase activity"/>
    <property type="evidence" value="ECO:0007669"/>
    <property type="project" value="UniProtKB-KW"/>
</dbReference>
<protein>
    <recommendedName>
        <fullName evidence="6">Exostosin GT47 domain-containing protein</fullName>
    </recommendedName>
</protein>
<reference evidence="7 8" key="1">
    <citation type="journal article" date="2020" name="Mol. Plant">
        <title>The Chromosome-Based Rubber Tree Genome Provides New Insights into Spurge Genome Evolution and Rubber Biosynthesis.</title>
        <authorList>
            <person name="Liu J."/>
            <person name="Shi C."/>
            <person name="Shi C.C."/>
            <person name="Li W."/>
            <person name="Zhang Q.J."/>
            <person name="Zhang Y."/>
            <person name="Li K."/>
            <person name="Lu H.F."/>
            <person name="Shi C."/>
            <person name="Zhu S.T."/>
            <person name="Xiao Z.Y."/>
            <person name="Nan H."/>
            <person name="Yue Y."/>
            <person name="Zhu X.G."/>
            <person name="Wu Y."/>
            <person name="Hong X.N."/>
            <person name="Fan G.Y."/>
            <person name="Tong Y."/>
            <person name="Zhang D."/>
            <person name="Mao C.L."/>
            <person name="Liu Y.L."/>
            <person name="Hao S.J."/>
            <person name="Liu W.Q."/>
            <person name="Lv M.Q."/>
            <person name="Zhang H.B."/>
            <person name="Liu Y."/>
            <person name="Hu-Tang G.R."/>
            <person name="Wang J.P."/>
            <person name="Wang J.H."/>
            <person name="Sun Y.H."/>
            <person name="Ni S.B."/>
            <person name="Chen W.B."/>
            <person name="Zhang X.C."/>
            <person name="Jiao Y.N."/>
            <person name="Eichler E.E."/>
            <person name="Li G.H."/>
            <person name="Liu X."/>
            <person name="Gao L.Z."/>
        </authorList>
    </citation>
    <scope>NUCLEOTIDE SEQUENCE [LARGE SCALE GENOMIC DNA]</scope>
    <source>
        <strain evidence="8">cv. GT1</strain>
        <tissue evidence="7">Leaf</tissue>
    </source>
</reference>
<gene>
    <name evidence="7" type="ORF">GH714_014911</name>
</gene>
<organism evidence="7 8">
    <name type="scientific">Hevea brasiliensis</name>
    <name type="common">Para rubber tree</name>
    <name type="synonym">Siphonia brasiliensis</name>
    <dbReference type="NCBI Taxonomy" id="3981"/>
    <lineage>
        <taxon>Eukaryota</taxon>
        <taxon>Viridiplantae</taxon>
        <taxon>Streptophyta</taxon>
        <taxon>Embryophyta</taxon>
        <taxon>Tracheophyta</taxon>
        <taxon>Spermatophyta</taxon>
        <taxon>Magnoliopsida</taxon>
        <taxon>eudicotyledons</taxon>
        <taxon>Gunneridae</taxon>
        <taxon>Pentapetalae</taxon>
        <taxon>rosids</taxon>
        <taxon>fabids</taxon>
        <taxon>Malpighiales</taxon>
        <taxon>Euphorbiaceae</taxon>
        <taxon>Crotonoideae</taxon>
        <taxon>Micrandreae</taxon>
        <taxon>Hevea</taxon>
    </lineage>
</organism>
<keyword evidence="3" id="KW-0808">Transferase</keyword>
<accession>A0A6A6LJI8</accession>
<evidence type="ECO:0000256" key="5">
    <source>
        <dbReference type="ARBA" id="ARBA00023034"/>
    </source>
</evidence>
<evidence type="ECO:0000256" key="2">
    <source>
        <dbReference type="ARBA" id="ARBA00010271"/>
    </source>
</evidence>
<evidence type="ECO:0000256" key="1">
    <source>
        <dbReference type="ARBA" id="ARBA00004323"/>
    </source>
</evidence>